<protein>
    <submittedName>
        <fullName evidence="2">Uncharacterized protein</fullName>
    </submittedName>
</protein>
<evidence type="ECO:0000313" key="2">
    <source>
        <dbReference type="EMBL" id="GAG88667.1"/>
    </source>
</evidence>
<keyword evidence="1" id="KW-0175">Coiled coil</keyword>
<sequence>MDKYEISAFDDKIMQAFITKTKQSEAVIGELEQNIKIKEAELEYVAKLYDDDKKLLTLELENAIQKFTILEGKFNEVKLSKDDELGILNNKIDELNTAKDEEINSLKLEISDRDEEINNSKTKIADLNNKLSSRDKEVSELNKELSKIEELSEEIKIKEKLIEEQSTTIKEIEAELNELKSPEILTADTTSGDRLICAKCGAAGKDIKTIEDKSKPLSYVGNIPMYAKYKVCKKCGNQF</sequence>
<organism evidence="2">
    <name type="scientific">marine sediment metagenome</name>
    <dbReference type="NCBI Taxonomy" id="412755"/>
    <lineage>
        <taxon>unclassified sequences</taxon>
        <taxon>metagenomes</taxon>
        <taxon>ecological metagenomes</taxon>
    </lineage>
</organism>
<proteinExistence type="predicted"/>
<name>X1C5R9_9ZZZZ</name>
<dbReference type="EMBL" id="BART01017020">
    <property type="protein sequence ID" value="GAG88667.1"/>
    <property type="molecule type" value="Genomic_DNA"/>
</dbReference>
<accession>X1C5R9</accession>
<dbReference type="AlphaFoldDB" id="X1C5R9"/>
<feature type="coiled-coil region" evidence="1">
    <location>
        <begin position="110"/>
        <end position="175"/>
    </location>
</feature>
<gene>
    <name evidence="2" type="ORF">S01H4_32531</name>
</gene>
<evidence type="ECO:0000256" key="1">
    <source>
        <dbReference type="SAM" id="Coils"/>
    </source>
</evidence>
<reference evidence="2" key="1">
    <citation type="journal article" date="2014" name="Front. Microbiol.">
        <title>High frequency of phylogenetically diverse reductive dehalogenase-homologous genes in deep subseafloor sedimentary metagenomes.</title>
        <authorList>
            <person name="Kawai M."/>
            <person name="Futagami T."/>
            <person name="Toyoda A."/>
            <person name="Takaki Y."/>
            <person name="Nishi S."/>
            <person name="Hori S."/>
            <person name="Arai W."/>
            <person name="Tsubouchi T."/>
            <person name="Morono Y."/>
            <person name="Uchiyama I."/>
            <person name="Ito T."/>
            <person name="Fujiyama A."/>
            <person name="Inagaki F."/>
            <person name="Takami H."/>
        </authorList>
    </citation>
    <scope>NUCLEOTIDE SEQUENCE</scope>
    <source>
        <strain evidence="2">Expedition CK06-06</strain>
    </source>
</reference>
<comment type="caution">
    <text evidence="2">The sequence shown here is derived from an EMBL/GenBank/DDBJ whole genome shotgun (WGS) entry which is preliminary data.</text>
</comment>